<dbReference type="eggNOG" id="ENOG502QZZY">
    <property type="taxonomic scope" value="Eukaryota"/>
</dbReference>
<keyword evidence="1 5" id="KW-0175">Coiled coil</keyword>
<sequence length="1144" mass="133168">MFTPKRQWPGAPMTPKTEVRATPNPSRKDKMVAFTDGTPPPPPPTSFLSANGNTAQAENMEDWRRFHEVGLLDEVELERRDREALVERTQRLERELFDYQYNMGLLLIEKKEWTSKHEELQESIQEVQELLKREKTAHLIAVSQVEERESNLRKALDAERQCVNELSRSLRDIGSEHEKIKMTSASKLANANDLVAGIEDRSLEVQQKLLSADAKLTEANRKALELERKLQEVETRESVFKRERMSFISEREAHEANFLKHKEDMREWERKLQEGEERLCQNRRNINEREEKVNELSRMLKERERELEDEQKKADLANLTLKEKEDEINKKLAELIVEEDKAKSVRSNLEMKEKQLTALTEKLSSREKVELQNLLDEHRSALDIKKQEFELEIEERRKSLEEEIKIKHENLVKKESEINHMEEKLRKQDQALEKKSDRVNEKEKDIELKLKGLKEKEKALKLEEKNLDLLRRETASDKESLQILKDELEKMKAEISQKKLEIHDEKEKLSVTNEERKEHNRLLMNLKQEIERYKHEKDLLSKESDDLKQDRKNFEEEWEALDEKRAELTRDAQQLEEEKTEIEKLKSSLEKQLKEDKIVTEDYVKRELEALKLEKESFAATMEHEQSMLSEKSRHEHDQLVRDYEIRKRDLEADMLNKQEEMERSLQERERAFEEKTEKELSNISRLKEVLQKETEDMKAERSRLEKDKQSITLNKTQLEEQQLEMHKDINELGVLSKKLKLQRQQFIKERSRFFSFVETLKDCENCGDRAREYILSDLQITDKEEASPLQALGEELLEKVSSYKSNAKKDALSEEDPKLSESGGRMSWILRKCTPRIFNSPSPTKKVQEMPPQNLDQALTDTLVNVAENVGVSNMPDNHEVPEDSQNSGLKNRRRKSSRKFGGVHRTRSVKDVVEDAEVFLRRKSGDVELNEEQSKDEESRGESGLVGKAASAVRRKRTRAQSSKMTESVDADYDSEGHSESVTAGGRRKRHQTAAPAVQNSGQTRYNLRRHTSKGVAISTDSERIPDKEVGYATVSRDNEITSAPPEEVTSQKRSSAQLVQVTSRKQAQMVSVERVVRFQAGENLDENADAAKLTETVDLSEEVSGTPEYNTGDEENEDEEGDEYAPGEASIPKKLWTFFTS</sequence>
<dbReference type="GO" id="GO:0005652">
    <property type="term" value="C:nuclear lamina"/>
    <property type="evidence" value="ECO:0007669"/>
    <property type="project" value="UniProtKB-SubCell"/>
</dbReference>
<evidence type="ECO:0008006" key="9">
    <source>
        <dbReference type="Google" id="ProtNLM"/>
    </source>
</evidence>
<feature type="region of interest" description="Disordered" evidence="6">
    <location>
        <begin position="922"/>
        <end position="1059"/>
    </location>
</feature>
<feature type="region of interest" description="Disordered" evidence="6">
    <location>
        <begin position="655"/>
        <end position="678"/>
    </location>
</feature>
<comment type="similarity">
    <text evidence="4">Belongs to the CRWN family.</text>
</comment>
<dbReference type="Proteomes" id="UP000030748">
    <property type="component" value="Unassembled WGS sequence"/>
</dbReference>
<evidence type="ECO:0000313" key="7">
    <source>
        <dbReference type="EMBL" id="EYU28946.1"/>
    </source>
</evidence>
<evidence type="ECO:0000256" key="1">
    <source>
        <dbReference type="ARBA" id="ARBA00023054"/>
    </source>
</evidence>
<evidence type="ECO:0000256" key="4">
    <source>
        <dbReference type="ARBA" id="ARBA00024208"/>
    </source>
</evidence>
<comment type="subcellular location">
    <subcellularLocation>
        <location evidence="3">Nucleus lamina</location>
    </subcellularLocation>
</comment>
<dbReference type="EMBL" id="KI631311">
    <property type="protein sequence ID" value="EYU28946.1"/>
    <property type="molecule type" value="Genomic_DNA"/>
</dbReference>
<reference evidence="7 8" key="1">
    <citation type="journal article" date="2013" name="Proc. Natl. Acad. Sci. U.S.A.">
        <title>Fine-scale variation in meiotic recombination in Mimulus inferred from population shotgun sequencing.</title>
        <authorList>
            <person name="Hellsten U."/>
            <person name="Wright K.M."/>
            <person name="Jenkins J."/>
            <person name="Shu S."/>
            <person name="Yuan Y."/>
            <person name="Wessler S.R."/>
            <person name="Schmutz J."/>
            <person name="Willis J.H."/>
            <person name="Rokhsar D.S."/>
        </authorList>
    </citation>
    <scope>NUCLEOTIDE SEQUENCE [LARGE SCALE GENOMIC DNA]</scope>
    <source>
        <strain evidence="8">cv. DUN x IM62</strain>
    </source>
</reference>
<feature type="compositionally biased region" description="Acidic residues" evidence="6">
    <location>
        <begin position="1114"/>
        <end position="1128"/>
    </location>
</feature>
<dbReference type="InterPro" id="IPR040418">
    <property type="entry name" value="CRWN"/>
</dbReference>
<feature type="compositionally biased region" description="Basic and acidic residues" evidence="6">
    <location>
        <begin position="1023"/>
        <end position="1032"/>
    </location>
</feature>
<feature type="region of interest" description="Disordered" evidence="6">
    <location>
        <begin position="1090"/>
        <end position="1134"/>
    </location>
</feature>
<evidence type="ECO:0000256" key="6">
    <source>
        <dbReference type="SAM" id="MobiDB-lite"/>
    </source>
</evidence>
<evidence type="ECO:0000256" key="3">
    <source>
        <dbReference type="ARBA" id="ARBA00024186"/>
    </source>
</evidence>
<feature type="coiled-coil region" evidence="5">
    <location>
        <begin position="209"/>
        <end position="595"/>
    </location>
</feature>
<dbReference type="PANTHER" id="PTHR31908">
    <property type="entry name" value="PROTEIN CROWDED NUCLEI 4"/>
    <property type="match status" value="1"/>
</dbReference>
<protein>
    <recommendedName>
        <fullName evidence="9">Nuclear matrix constituent protein 1-like protein</fullName>
    </recommendedName>
</protein>
<organism evidence="7 8">
    <name type="scientific">Erythranthe guttata</name>
    <name type="common">Yellow monkey flower</name>
    <name type="synonym">Mimulus guttatus</name>
    <dbReference type="NCBI Taxonomy" id="4155"/>
    <lineage>
        <taxon>Eukaryota</taxon>
        <taxon>Viridiplantae</taxon>
        <taxon>Streptophyta</taxon>
        <taxon>Embryophyta</taxon>
        <taxon>Tracheophyta</taxon>
        <taxon>Spermatophyta</taxon>
        <taxon>Magnoliopsida</taxon>
        <taxon>eudicotyledons</taxon>
        <taxon>Gunneridae</taxon>
        <taxon>Pentapetalae</taxon>
        <taxon>asterids</taxon>
        <taxon>lamiids</taxon>
        <taxon>Lamiales</taxon>
        <taxon>Phrymaceae</taxon>
        <taxon>Erythranthe</taxon>
    </lineage>
</organism>
<proteinExistence type="inferred from homology"/>
<feature type="compositionally biased region" description="Basic and acidic residues" evidence="6">
    <location>
        <begin position="922"/>
        <end position="943"/>
    </location>
</feature>
<feature type="coiled-coil region" evidence="5">
    <location>
        <begin position="72"/>
        <end position="137"/>
    </location>
</feature>
<gene>
    <name evidence="7" type="ORF">MIMGU_mgv1a000453mg</name>
</gene>
<dbReference type="AlphaFoldDB" id="A0A022QM00"/>
<feature type="region of interest" description="Disordered" evidence="6">
    <location>
        <begin position="873"/>
        <end position="910"/>
    </location>
</feature>
<evidence type="ECO:0000313" key="8">
    <source>
        <dbReference type="Proteomes" id="UP000030748"/>
    </source>
</evidence>
<evidence type="ECO:0000256" key="2">
    <source>
        <dbReference type="ARBA" id="ARBA00023242"/>
    </source>
</evidence>
<feature type="compositionally biased region" description="Basic residues" evidence="6">
    <location>
        <begin position="892"/>
        <end position="909"/>
    </location>
</feature>
<dbReference type="STRING" id="4155.A0A022QM00"/>
<dbReference type="PANTHER" id="PTHR31908:SF9">
    <property type="entry name" value="PROTEIN CROWDED NUCLEI 3"/>
    <property type="match status" value="1"/>
</dbReference>
<name>A0A022QM00_ERYGU</name>
<keyword evidence="8" id="KW-1185">Reference proteome</keyword>
<feature type="region of interest" description="Disordered" evidence="6">
    <location>
        <begin position="1"/>
        <end position="49"/>
    </location>
</feature>
<evidence type="ECO:0000256" key="5">
    <source>
        <dbReference type="SAM" id="Coils"/>
    </source>
</evidence>
<keyword evidence="2" id="KW-0539">Nucleus</keyword>
<accession>A0A022QM00</accession>
<dbReference type="GO" id="GO:0006997">
    <property type="term" value="P:nucleus organization"/>
    <property type="evidence" value="ECO:0007669"/>
    <property type="project" value="InterPro"/>
</dbReference>